<gene>
    <name evidence="1" type="ORF">EV645_6065</name>
</gene>
<protein>
    <submittedName>
        <fullName evidence="1">Uncharacterized protein</fullName>
    </submittedName>
</protein>
<name>A0A4Q7WMA7_9ACTN</name>
<dbReference type="RefSeq" id="WP_130447414.1">
    <property type="nucleotide sequence ID" value="NZ_SHKR01000015.1"/>
</dbReference>
<proteinExistence type="predicted"/>
<dbReference type="EMBL" id="SHKR01000015">
    <property type="protein sequence ID" value="RZU10908.1"/>
    <property type="molecule type" value="Genomic_DNA"/>
</dbReference>
<dbReference type="Proteomes" id="UP000292027">
    <property type="component" value="Unassembled WGS sequence"/>
</dbReference>
<organism evidence="1 2">
    <name type="scientific">Kribbella rubisoli</name>
    <dbReference type="NCBI Taxonomy" id="3075929"/>
    <lineage>
        <taxon>Bacteria</taxon>
        <taxon>Bacillati</taxon>
        <taxon>Actinomycetota</taxon>
        <taxon>Actinomycetes</taxon>
        <taxon>Propionibacteriales</taxon>
        <taxon>Kribbellaceae</taxon>
        <taxon>Kribbella</taxon>
    </lineage>
</organism>
<accession>A0A4Q7WMA7</accession>
<dbReference type="OrthoDB" id="3677342at2"/>
<reference evidence="1 2" key="1">
    <citation type="journal article" date="2015" name="Stand. Genomic Sci.">
        <title>Genomic Encyclopedia of Bacterial and Archaeal Type Strains, Phase III: the genomes of soil and plant-associated and newly described type strains.</title>
        <authorList>
            <person name="Whitman W.B."/>
            <person name="Woyke T."/>
            <person name="Klenk H.P."/>
            <person name="Zhou Y."/>
            <person name="Lilburn T.G."/>
            <person name="Beck B.J."/>
            <person name="De Vos P."/>
            <person name="Vandamme P."/>
            <person name="Eisen J.A."/>
            <person name="Garrity G."/>
            <person name="Hugenholtz P."/>
            <person name="Kyrpides N.C."/>
        </authorList>
    </citation>
    <scope>NUCLEOTIDE SEQUENCE [LARGE SCALE GENOMIC DNA]</scope>
    <source>
        <strain evidence="1 2">VKM Ac-2540</strain>
    </source>
</reference>
<dbReference type="InterPro" id="IPR032466">
    <property type="entry name" value="Metal_Hydrolase"/>
</dbReference>
<evidence type="ECO:0000313" key="1">
    <source>
        <dbReference type="EMBL" id="RZU10908.1"/>
    </source>
</evidence>
<dbReference type="SUPFAM" id="SSF51556">
    <property type="entry name" value="Metallo-dependent hydrolases"/>
    <property type="match status" value="1"/>
</dbReference>
<dbReference type="AlphaFoldDB" id="A0A4Q7WMA7"/>
<sequence>MTDDTPLLLDCDILVGHDVTTGRWGRPEKVRGVLDGSGISGGVVSALRAVHFDVPSGNDEADKVANGNGWTSCPVLDLRDPLGAERELERLLSGDAPPRAVRLAPTAQSVEPSFPSFGHVVQLLVDAGVTIFTEGDVRKVGPALCGLGARVVFLDTHFYYLGDFVIMARSEPGFHTSTRMLTGPDSLEIVAAEVGAERLVLGCRTPFHETRSVVRRLLTSKLSPDEIAQAGSRSLKTLLEPAC</sequence>
<dbReference type="Gene3D" id="3.20.20.140">
    <property type="entry name" value="Metal-dependent hydrolases"/>
    <property type="match status" value="1"/>
</dbReference>
<comment type="caution">
    <text evidence="1">The sequence shown here is derived from an EMBL/GenBank/DDBJ whole genome shotgun (WGS) entry which is preliminary data.</text>
</comment>
<keyword evidence="2" id="KW-1185">Reference proteome</keyword>
<evidence type="ECO:0000313" key="2">
    <source>
        <dbReference type="Proteomes" id="UP000292027"/>
    </source>
</evidence>